<sequence>MCQKITNERYEQCGHAIEVNTGKRSAFCLFGAQCREVGFAVTVYRRVPEQACPRCEGTAAEKKGLLAEGWRSEPRVPQYRHDRDRCVAGALAETQRILANPALTDRDCKALLQYLLDLPGWVKKGQLVAAFGRGVAGYYGADWETEMLGLAKRRHFDNALAAGLKGKKAEA</sequence>
<organism evidence="1 2">
    <name type="scientific">Diatrype stigma</name>
    <dbReference type="NCBI Taxonomy" id="117547"/>
    <lineage>
        <taxon>Eukaryota</taxon>
        <taxon>Fungi</taxon>
        <taxon>Dikarya</taxon>
        <taxon>Ascomycota</taxon>
        <taxon>Pezizomycotina</taxon>
        <taxon>Sordariomycetes</taxon>
        <taxon>Xylariomycetidae</taxon>
        <taxon>Xylariales</taxon>
        <taxon>Diatrypaceae</taxon>
        <taxon>Diatrype</taxon>
    </lineage>
</organism>
<accession>A0AAN9V052</accession>
<name>A0AAN9V052_9PEZI</name>
<evidence type="ECO:0000313" key="2">
    <source>
        <dbReference type="Proteomes" id="UP001320420"/>
    </source>
</evidence>
<gene>
    <name evidence="1" type="ORF">SLS62_002415</name>
</gene>
<evidence type="ECO:0000313" key="1">
    <source>
        <dbReference type="EMBL" id="KAK7755485.1"/>
    </source>
</evidence>
<dbReference type="Proteomes" id="UP001320420">
    <property type="component" value="Unassembled WGS sequence"/>
</dbReference>
<reference evidence="1 2" key="1">
    <citation type="submission" date="2024-02" db="EMBL/GenBank/DDBJ databases">
        <title>De novo assembly and annotation of 12 fungi associated with fruit tree decline syndrome in Ontario, Canada.</title>
        <authorList>
            <person name="Sulman M."/>
            <person name="Ellouze W."/>
            <person name="Ilyukhin E."/>
        </authorList>
    </citation>
    <scope>NUCLEOTIDE SEQUENCE [LARGE SCALE GENOMIC DNA]</scope>
    <source>
        <strain evidence="1 2">M11/M66-122</strain>
    </source>
</reference>
<dbReference type="EMBL" id="JAKJXP020000012">
    <property type="protein sequence ID" value="KAK7755485.1"/>
    <property type="molecule type" value="Genomic_DNA"/>
</dbReference>
<proteinExistence type="predicted"/>
<dbReference type="AlphaFoldDB" id="A0AAN9V052"/>
<protein>
    <submittedName>
        <fullName evidence="1">Uncharacterized protein</fullName>
    </submittedName>
</protein>
<comment type="caution">
    <text evidence="1">The sequence shown here is derived from an EMBL/GenBank/DDBJ whole genome shotgun (WGS) entry which is preliminary data.</text>
</comment>
<keyword evidence="2" id="KW-1185">Reference proteome</keyword>